<evidence type="ECO:0000256" key="2">
    <source>
        <dbReference type="ARBA" id="ARBA00023002"/>
    </source>
</evidence>
<dbReference type="FunFam" id="3.40.309.10:FF:000004">
    <property type="entry name" value="Succinate-semialdehyde dehydrogenase I"/>
    <property type="match status" value="1"/>
</dbReference>
<evidence type="ECO:0000256" key="3">
    <source>
        <dbReference type="PROSITE-ProRule" id="PRU10007"/>
    </source>
</evidence>
<evidence type="ECO:0000256" key="4">
    <source>
        <dbReference type="RuleBase" id="RU003345"/>
    </source>
</evidence>
<dbReference type="Proteomes" id="UP000295531">
    <property type="component" value="Unassembled WGS sequence"/>
</dbReference>
<feature type="active site" evidence="3">
    <location>
        <position position="255"/>
    </location>
</feature>
<dbReference type="Pfam" id="PF00171">
    <property type="entry name" value="Aldedh"/>
    <property type="match status" value="1"/>
</dbReference>
<feature type="domain" description="Aldehyde dehydrogenase" evidence="5">
    <location>
        <begin position="20"/>
        <end position="479"/>
    </location>
</feature>
<dbReference type="PROSITE" id="PS00687">
    <property type="entry name" value="ALDEHYDE_DEHYDR_GLU"/>
    <property type="match status" value="1"/>
</dbReference>
<name>A0A4R6P5Z4_9GAMM</name>
<dbReference type="InterPro" id="IPR010102">
    <property type="entry name" value="Succ_semiAld_DH"/>
</dbReference>
<dbReference type="InterPro" id="IPR050740">
    <property type="entry name" value="Aldehyde_DH_Superfamily"/>
</dbReference>
<proteinExistence type="inferred from homology"/>
<dbReference type="InterPro" id="IPR015590">
    <property type="entry name" value="Aldehyde_DH_dom"/>
</dbReference>
<gene>
    <name evidence="6" type="ORF">DEU29_107108</name>
</gene>
<dbReference type="AlphaFoldDB" id="A0A4R6P5Z4"/>
<accession>A0A4R6P5Z4</accession>
<dbReference type="EMBL" id="SNXI01000007">
    <property type="protein sequence ID" value="TDP33288.1"/>
    <property type="molecule type" value="Genomic_DNA"/>
</dbReference>
<dbReference type="InterPro" id="IPR016163">
    <property type="entry name" value="Ald_DH_C"/>
</dbReference>
<dbReference type="GO" id="GO:0004777">
    <property type="term" value="F:succinate-semialdehyde dehydrogenase (NAD+) activity"/>
    <property type="evidence" value="ECO:0007669"/>
    <property type="project" value="TreeGrafter"/>
</dbReference>
<keyword evidence="2 4" id="KW-0560">Oxidoreductase</keyword>
<dbReference type="CDD" id="cd07103">
    <property type="entry name" value="ALDH_F5_SSADH_GabD"/>
    <property type="match status" value="1"/>
</dbReference>
<evidence type="ECO:0000259" key="5">
    <source>
        <dbReference type="Pfam" id="PF00171"/>
    </source>
</evidence>
<keyword evidence="7" id="KW-1185">Reference proteome</keyword>
<dbReference type="SUPFAM" id="SSF53720">
    <property type="entry name" value="ALDH-like"/>
    <property type="match status" value="1"/>
</dbReference>
<dbReference type="Gene3D" id="3.40.309.10">
    <property type="entry name" value="Aldehyde Dehydrogenase, Chain A, domain 2"/>
    <property type="match status" value="1"/>
</dbReference>
<dbReference type="GO" id="GO:0009450">
    <property type="term" value="P:gamma-aminobutyric acid catabolic process"/>
    <property type="evidence" value="ECO:0007669"/>
    <property type="project" value="InterPro"/>
</dbReference>
<dbReference type="NCBIfam" id="TIGR01780">
    <property type="entry name" value="SSADH"/>
    <property type="match status" value="1"/>
</dbReference>
<sequence length="485" mass="51624">MSAHSMSSLTKTDCFIEGHWVPTDNRFKVTNPATGEVIAEVADAGEDLTHRAINVAETALAKWSKKTAKERADLLRKWYQAMMDNKQALAELMSAEQGKPVAEAAGEVEYGASFVDWFASEAERIDGDILPVADNSKRVLVMKQPVGVCAAITPWNFPNAMITRKIAPALAAGCTIVVKPPQLTPLSSLALAQLASEVGIPDGVINLIPTSDAKTVGKILATSEKVRKLSFTGSTGVGKVLMQQCSENVKKISLELGGNAPFIVFDDADVDAAAEQLMACKFRNAGQTCIAANRVLVDEKVKDDFVKAITNKVKALKVGPGDKEGVELGPLIDQDAVDKVQRLVLSAKSDGATIETGGEVLTDLGNLFYAPTVLSGVTTEMDINNDEIFGPVIAISTFETEEEAIKKANDTPFGLASYFAAKDTARIFRVSEALEYGMVGVNTGGISHAYNPFGGIKESGVGREGSKYGIDEYLEIKTVTLGGLG</sequence>
<evidence type="ECO:0000313" key="7">
    <source>
        <dbReference type="Proteomes" id="UP000295531"/>
    </source>
</evidence>
<dbReference type="PANTHER" id="PTHR43353:SF5">
    <property type="entry name" value="SUCCINATE-SEMIALDEHYDE DEHYDROGENASE, MITOCHONDRIAL"/>
    <property type="match status" value="1"/>
</dbReference>
<comment type="caution">
    <text evidence="6">The sequence shown here is derived from an EMBL/GenBank/DDBJ whole genome shotgun (WGS) entry which is preliminary data.</text>
</comment>
<dbReference type="RefSeq" id="WP_432206874.1">
    <property type="nucleotide sequence ID" value="NZ_SNXI01000007.1"/>
</dbReference>
<reference evidence="6 7" key="1">
    <citation type="submission" date="2019-03" db="EMBL/GenBank/DDBJ databases">
        <title>Freshwater and sediment microbial communities from various areas in North America, analyzing microbe dynamics in response to fracking.</title>
        <authorList>
            <person name="Lamendella R."/>
        </authorList>
    </citation>
    <scope>NUCLEOTIDE SEQUENCE [LARGE SCALE GENOMIC DNA]</scope>
    <source>
        <strain evidence="6 7">18_TX</strain>
    </source>
</reference>
<dbReference type="FunFam" id="3.40.605.10:FF:000005">
    <property type="entry name" value="Succinate-semialdehyde dehydrogenase I"/>
    <property type="match status" value="1"/>
</dbReference>
<dbReference type="InterPro" id="IPR016160">
    <property type="entry name" value="Ald_DH_CS_CYS"/>
</dbReference>
<dbReference type="InterPro" id="IPR016161">
    <property type="entry name" value="Ald_DH/histidinol_DH"/>
</dbReference>
<dbReference type="Gene3D" id="3.40.605.10">
    <property type="entry name" value="Aldehyde Dehydrogenase, Chain A, domain 1"/>
    <property type="match status" value="1"/>
</dbReference>
<dbReference type="PROSITE" id="PS00070">
    <property type="entry name" value="ALDEHYDE_DEHYDR_CYS"/>
    <property type="match status" value="1"/>
</dbReference>
<dbReference type="PANTHER" id="PTHR43353">
    <property type="entry name" value="SUCCINATE-SEMIALDEHYDE DEHYDROGENASE, MITOCHONDRIAL"/>
    <property type="match status" value="1"/>
</dbReference>
<dbReference type="InterPro" id="IPR016162">
    <property type="entry name" value="Ald_DH_N"/>
</dbReference>
<organism evidence="6 7">
    <name type="scientific">Idiomarina aquatica</name>
    <dbReference type="NCBI Taxonomy" id="1327752"/>
    <lineage>
        <taxon>Bacteria</taxon>
        <taxon>Pseudomonadati</taxon>
        <taxon>Pseudomonadota</taxon>
        <taxon>Gammaproteobacteria</taxon>
        <taxon>Alteromonadales</taxon>
        <taxon>Idiomarinaceae</taxon>
        <taxon>Idiomarina</taxon>
    </lineage>
</organism>
<comment type="similarity">
    <text evidence="1 4">Belongs to the aldehyde dehydrogenase family.</text>
</comment>
<evidence type="ECO:0000256" key="1">
    <source>
        <dbReference type="ARBA" id="ARBA00009986"/>
    </source>
</evidence>
<protein>
    <submittedName>
        <fullName evidence="6">Succinate-semialdehyde dehydrogenase/glutarate-semialdehyde dehydrogenase</fullName>
    </submittedName>
</protein>
<evidence type="ECO:0000313" key="6">
    <source>
        <dbReference type="EMBL" id="TDP33288.1"/>
    </source>
</evidence>
<dbReference type="InterPro" id="IPR029510">
    <property type="entry name" value="Ald_DH_CS_GLU"/>
</dbReference>